<dbReference type="EMBL" id="LBBT01000360">
    <property type="protein sequence ID" value="KKX99830.1"/>
    <property type="molecule type" value="Genomic_DNA"/>
</dbReference>
<accession>A0A0M3DCH4</accession>
<dbReference type="PATRIC" id="fig|1629550.3.peg.2989"/>
<dbReference type="RefSeq" id="WP_046824364.1">
    <property type="nucleotide sequence ID" value="NZ_LBBT01000360.1"/>
</dbReference>
<proteinExistence type="predicted"/>
<evidence type="ECO:0000313" key="2">
    <source>
        <dbReference type="Proteomes" id="UP000034407"/>
    </source>
</evidence>
<keyword evidence="2" id="KW-1185">Reference proteome</keyword>
<comment type="caution">
    <text evidence="1">The sequence shown here is derived from an EMBL/GenBank/DDBJ whole genome shotgun (WGS) entry which is preliminary data.</text>
</comment>
<evidence type="ECO:0000313" key="1">
    <source>
        <dbReference type="EMBL" id="KKX99830.1"/>
    </source>
</evidence>
<dbReference type="AlphaFoldDB" id="A0A0M3DCH4"/>
<protein>
    <submittedName>
        <fullName evidence="1">Uncharacterized protein</fullName>
    </submittedName>
</protein>
<gene>
    <name evidence="1" type="ORF">VN21_17295</name>
</gene>
<sequence>MEQIKIREVYQKDRKFELKTDVNAEGTITLGRNFMLDIFEIYMSNELNKQEYRLGENIEEIIKVHIPQSDDDALDVLENGIDFDNNHYVYLCTSAGLMKKADMEFKTESEAFFIEDTYKEFKDVFEDVISLGNIEKKKGTELCINKDIIARISLALSSGEKVHLPGIKRIILPEMTYKFANNYLQFPSKTVKNENGKEIDVLDLDKVKLAYEAGDKNAALERFTIEDQKEDPITHIAMDGSGFISPELINKIKKQLNDKHKANIDYSLSWIGIRESGLQSKGLLIKFDFKKYLREEHGLKELYIADRWGKKHDIFKVDIIMNESQCKWAKWFDSYEEYEKSINEFANKDERYKELFESLYIIKYSKEKADNVCESNYQVIGNLALTADELNKIAEESEDIYKKAIEGDLATRRILMGDIARENQTELSASTKAHRLLQHDEKFNETKMIKNVVDNLINKKIHMLAGASIYLNNSNYKTAMKDPISYIDSLIEPKYDDKGNLLGKISKNGLKENTNYVPGEIGKLVLARCPLNSPGENIKTELAQNKLLDKYFGHLSNDIIFYAFDDNMMRQSGMDEDLDITLCIDNDIIYNSVIEDVIDGTIWHFRNQFDGGSNKEIYTDENLYQAIVEGRGNKIGELSNVGSICSNRMHKQLPEWRCENVLMSEFGIRETLYNKYKDMEGINEKDIHKFTERDYQLGISKCEKEPYDIEDHRQNVLNNFKNEKVNLYFLLYAQMKAIDSPKTGLKIDEELKFIDEYIKNKGELKPRFVYHAKYKKLDKTVEYRNTQDSNTLLNNFARRINEKYGYKARELYDKKYRDRYLIELLQEINAEVPDELKEKLTKLNNDWHEERAKLEESITLAELSETKKTDIRYKVDKEFKENTDDEFNRCVFERKPKVAKIELDIQKRYENEIKGHYTKKEILRAAGDVKGNKKDEFGNKVNITSTFIMKFLFDELDAYLLEKNNKKGSIYVECTNGDNRFLFKNYKKTDIELKELTLGKDQLINSAVSKKVSVIVKTDIRGMELNEDVIDGLTHIVVENGEAFRYENEDKTRISLGKIYENTVVPYDGIYELDSVKFKKTYIEMYVRV</sequence>
<organism evidence="1 2">
    <name type="scientific">Paraclostridium benzoelyticum</name>
    <dbReference type="NCBI Taxonomy" id="1629550"/>
    <lineage>
        <taxon>Bacteria</taxon>
        <taxon>Bacillati</taxon>
        <taxon>Bacillota</taxon>
        <taxon>Clostridia</taxon>
        <taxon>Peptostreptococcales</taxon>
        <taxon>Peptostreptococcaceae</taxon>
        <taxon>Paraclostridium</taxon>
    </lineage>
</organism>
<reference evidence="1 2" key="1">
    <citation type="submission" date="2015-04" db="EMBL/GenBank/DDBJ databases">
        <title>Microcin producing Clostridium sp. JC272T.</title>
        <authorList>
            <person name="Jyothsna T."/>
            <person name="Sasikala C."/>
            <person name="Ramana C."/>
        </authorList>
    </citation>
    <scope>NUCLEOTIDE SEQUENCE [LARGE SCALE GENOMIC DNA]</scope>
    <source>
        <strain evidence="1 2">JC272</strain>
    </source>
</reference>
<dbReference type="OrthoDB" id="1907802at2"/>
<name>A0A0M3DCH4_9FIRM</name>
<dbReference type="Proteomes" id="UP000034407">
    <property type="component" value="Unassembled WGS sequence"/>
</dbReference>
<dbReference type="GO" id="GO:0003968">
    <property type="term" value="F:RNA-directed RNA polymerase activity"/>
    <property type="evidence" value="ECO:0007669"/>
    <property type="project" value="InterPro"/>
</dbReference>